<comment type="similarity">
    <text evidence="9">Belongs to the insect chemoreceptor superfamily. Heteromeric odorant receptor channel (TC 1.A.69) family.</text>
</comment>
<dbReference type="OrthoDB" id="6765072at2759"/>
<dbReference type="AlphaFoldDB" id="A0A3L9LT77"/>
<dbReference type="Pfam" id="PF02949">
    <property type="entry name" value="7tm_6"/>
    <property type="match status" value="1"/>
</dbReference>
<dbReference type="RefSeq" id="XP_024946231.1">
    <property type="nucleotide sequence ID" value="XM_025090463.1"/>
</dbReference>
<evidence type="ECO:0000256" key="1">
    <source>
        <dbReference type="ARBA" id="ARBA00004141"/>
    </source>
</evidence>
<keyword evidence="10" id="KW-1185">Reference proteome</keyword>
<comment type="subcellular location">
    <subcellularLocation>
        <location evidence="9">Cell membrane</location>
        <topology evidence="9">Multi-pass membrane protein</topology>
    </subcellularLocation>
    <subcellularLocation>
        <location evidence="1">Membrane</location>
        <topology evidence="1">Multi-pass membrane protein</topology>
    </subcellularLocation>
</comment>
<evidence type="ECO:0000256" key="4">
    <source>
        <dbReference type="ARBA" id="ARBA00022725"/>
    </source>
</evidence>
<protein>
    <recommendedName>
        <fullName evidence="9">Odorant receptor</fullName>
    </recommendedName>
</protein>
<feature type="transmembrane region" description="Helical" evidence="9">
    <location>
        <begin position="306"/>
        <end position="325"/>
    </location>
</feature>
<gene>
    <name evidence="11 12" type="primary">LOC107272485</name>
</gene>
<reference evidence="11 12" key="1">
    <citation type="submission" date="2025-04" db="UniProtKB">
        <authorList>
            <consortium name="RefSeq"/>
        </authorList>
    </citation>
    <scope>IDENTIFICATION</scope>
</reference>
<dbReference type="GO" id="GO:0007165">
    <property type="term" value="P:signal transduction"/>
    <property type="evidence" value="ECO:0007669"/>
    <property type="project" value="UniProtKB-KW"/>
</dbReference>
<dbReference type="GeneID" id="107272485"/>
<organism evidence="10 11">
    <name type="scientific">Cephus cinctus</name>
    <name type="common">Wheat stem sawfly</name>
    <dbReference type="NCBI Taxonomy" id="211228"/>
    <lineage>
        <taxon>Eukaryota</taxon>
        <taxon>Metazoa</taxon>
        <taxon>Ecdysozoa</taxon>
        <taxon>Arthropoda</taxon>
        <taxon>Hexapoda</taxon>
        <taxon>Insecta</taxon>
        <taxon>Pterygota</taxon>
        <taxon>Neoptera</taxon>
        <taxon>Endopterygota</taxon>
        <taxon>Hymenoptera</taxon>
        <taxon>Cephoidea</taxon>
        <taxon>Cephidae</taxon>
        <taxon>Cephus</taxon>
    </lineage>
</organism>
<evidence type="ECO:0000313" key="10">
    <source>
        <dbReference type="Proteomes" id="UP000694920"/>
    </source>
</evidence>
<dbReference type="GO" id="GO:0005886">
    <property type="term" value="C:plasma membrane"/>
    <property type="evidence" value="ECO:0007669"/>
    <property type="project" value="UniProtKB-SubCell"/>
</dbReference>
<sequence length="403" mass="47137">MNRNNFVRDNVMIYKCLGSWPLDCVARRLENTRYILGLTLIAVITVFNGLQYIDLFIEWGDWGFISENISVSFIYSIFVSKIYVFYSRRREIMEMVLEIDNYVRKTYKDGHQSNVQILQSCEDIARRIKIVFGWSALLTVIILHTWPIASMIFKKDPNLRMLGVPAYFPFSLNSTNNYAIAYVVEIVTASVMSLHTVNFDTFFISCILFAIGRLRILHNSINNIKKIAPSDLQMKFSKNETYQAELQKCIHQLLSEAIAEHQKIILFCQVIDSMLSWIMFIGFFIYSVMLCFVGMRIIMIGPSIKLLQLMEYLAIMMTQIFLYYWHGNELKLESLKIHDAAYNCDWYSFDRNSQQTIMFIMMRGQKPIYLTAGKFYYVTLETFLSLLGGSYSYFAVMQQLYDS</sequence>
<dbReference type="RefSeq" id="XP_015605172.1">
    <property type="nucleotide sequence ID" value="XM_015749686.2"/>
</dbReference>
<evidence type="ECO:0000256" key="8">
    <source>
        <dbReference type="ARBA" id="ARBA00023224"/>
    </source>
</evidence>
<feature type="transmembrane region" description="Helical" evidence="9">
    <location>
        <begin position="197"/>
        <end position="216"/>
    </location>
</feature>
<keyword evidence="3 9" id="KW-0812">Transmembrane</keyword>
<feature type="transmembrane region" description="Helical" evidence="9">
    <location>
        <begin position="375"/>
        <end position="394"/>
    </location>
</feature>
<dbReference type="InterPro" id="IPR004117">
    <property type="entry name" value="7tm6_olfct_rcpt"/>
</dbReference>
<evidence type="ECO:0000256" key="6">
    <source>
        <dbReference type="ARBA" id="ARBA00023136"/>
    </source>
</evidence>
<keyword evidence="6 9" id="KW-0472">Membrane</keyword>
<evidence type="ECO:0000313" key="12">
    <source>
        <dbReference type="RefSeq" id="XP_024946231.1"/>
    </source>
</evidence>
<evidence type="ECO:0000313" key="11">
    <source>
        <dbReference type="RefSeq" id="XP_015605172.1"/>
    </source>
</evidence>
<accession>A0A3L9LT77</accession>
<evidence type="ECO:0000256" key="5">
    <source>
        <dbReference type="ARBA" id="ARBA00022989"/>
    </source>
</evidence>
<keyword evidence="4 9" id="KW-0552">Olfaction</keyword>
<feature type="transmembrane region" description="Helical" evidence="9">
    <location>
        <begin position="277"/>
        <end position="300"/>
    </location>
</feature>
<feature type="transmembrane region" description="Helical" evidence="9">
    <location>
        <begin position="65"/>
        <end position="86"/>
    </location>
</feature>
<dbReference type="GO" id="GO:0005549">
    <property type="term" value="F:odorant binding"/>
    <property type="evidence" value="ECO:0007669"/>
    <property type="project" value="InterPro"/>
</dbReference>
<dbReference type="PANTHER" id="PTHR21137">
    <property type="entry name" value="ODORANT RECEPTOR"/>
    <property type="match status" value="1"/>
</dbReference>
<feature type="transmembrane region" description="Helical" evidence="9">
    <location>
        <begin position="34"/>
        <end position="53"/>
    </location>
</feature>
<feature type="transmembrane region" description="Helical" evidence="9">
    <location>
        <begin position="130"/>
        <end position="153"/>
    </location>
</feature>
<evidence type="ECO:0000256" key="3">
    <source>
        <dbReference type="ARBA" id="ARBA00022692"/>
    </source>
</evidence>
<dbReference type="PANTHER" id="PTHR21137:SF40">
    <property type="entry name" value="ODORANT RECEPTOR 56A"/>
    <property type="match status" value="1"/>
</dbReference>
<keyword evidence="7 9" id="KW-0675">Receptor</keyword>
<dbReference type="GO" id="GO:0004984">
    <property type="term" value="F:olfactory receptor activity"/>
    <property type="evidence" value="ECO:0007669"/>
    <property type="project" value="InterPro"/>
</dbReference>
<dbReference type="KEGG" id="ccin:107272485"/>
<name>A0A3L9LT77_CEPCN</name>
<keyword evidence="5 9" id="KW-1133">Transmembrane helix</keyword>
<proteinExistence type="inferred from homology"/>
<evidence type="ECO:0000256" key="7">
    <source>
        <dbReference type="ARBA" id="ARBA00023170"/>
    </source>
</evidence>
<dbReference type="Proteomes" id="UP000694920">
    <property type="component" value="Unplaced"/>
</dbReference>
<evidence type="ECO:0000256" key="9">
    <source>
        <dbReference type="RuleBase" id="RU351113"/>
    </source>
</evidence>
<evidence type="ECO:0000256" key="2">
    <source>
        <dbReference type="ARBA" id="ARBA00022606"/>
    </source>
</evidence>
<keyword evidence="2 9" id="KW-0716">Sensory transduction</keyword>
<keyword evidence="8 9" id="KW-0807">Transducer</keyword>